<reference evidence="1" key="1">
    <citation type="submission" date="2023-02" db="EMBL/GenBank/DDBJ databases">
        <title>Genome of toxic invasive species Heracleum sosnowskyi carries increased number of genes despite the absence of recent whole-genome duplications.</title>
        <authorList>
            <person name="Schelkunov M."/>
            <person name="Shtratnikova V."/>
            <person name="Makarenko M."/>
            <person name="Klepikova A."/>
            <person name="Omelchenko D."/>
            <person name="Novikova G."/>
            <person name="Obukhova E."/>
            <person name="Bogdanov V."/>
            <person name="Penin A."/>
            <person name="Logacheva M."/>
        </authorList>
    </citation>
    <scope>NUCLEOTIDE SEQUENCE</scope>
    <source>
        <strain evidence="1">Hsosn_3</strain>
        <tissue evidence="1">Leaf</tissue>
    </source>
</reference>
<sequence length="300" mass="34180">MIFLIIFQTPRVEEVVHVNFFRVDKQFKASGAKIVTLRQPILNNINNPGLHRNLHTEFVERDSTSVKKNISRTVSTSVKDKQITFQLPASRITPRSAQADINKHQRLLDTYNRDRGLQVLPKYNLKHNMTQIDSRIIETSKSAKKKENKKFITVTVPQPEQLGVKCPVWYPQSSGHGSNNTEIQKSANVESSSSGVKNLLSEFNDANEDQIEKDPSDDYILNPENQVYENVVSDEEVDEEAAHRGEYLSDAEADKEPQLPGRVTIANLPSSKIFINLPHEDVFMMRNRLVDQGHLHINDQ</sequence>
<accession>A0AAD8J2A0</accession>
<keyword evidence="2" id="KW-1185">Reference proteome</keyword>
<dbReference type="AlphaFoldDB" id="A0AAD8J2A0"/>
<organism evidence="1 2">
    <name type="scientific">Heracleum sosnowskyi</name>
    <dbReference type="NCBI Taxonomy" id="360622"/>
    <lineage>
        <taxon>Eukaryota</taxon>
        <taxon>Viridiplantae</taxon>
        <taxon>Streptophyta</taxon>
        <taxon>Embryophyta</taxon>
        <taxon>Tracheophyta</taxon>
        <taxon>Spermatophyta</taxon>
        <taxon>Magnoliopsida</taxon>
        <taxon>eudicotyledons</taxon>
        <taxon>Gunneridae</taxon>
        <taxon>Pentapetalae</taxon>
        <taxon>asterids</taxon>
        <taxon>campanulids</taxon>
        <taxon>Apiales</taxon>
        <taxon>Apiaceae</taxon>
        <taxon>Apioideae</taxon>
        <taxon>apioid superclade</taxon>
        <taxon>Tordylieae</taxon>
        <taxon>Tordyliinae</taxon>
        <taxon>Heracleum</taxon>
    </lineage>
</organism>
<proteinExistence type="predicted"/>
<dbReference type="Proteomes" id="UP001237642">
    <property type="component" value="Unassembled WGS sequence"/>
</dbReference>
<dbReference type="EMBL" id="JAUIZM010000002">
    <property type="protein sequence ID" value="KAK1396367.1"/>
    <property type="molecule type" value="Genomic_DNA"/>
</dbReference>
<name>A0AAD8J2A0_9APIA</name>
<protein>
    <submittedName>
        <fullName evidence="1">Uncharacterized protein</fullName>
    </submittedName>
</protein>
<evidence type="ECO:0000313" key="1">
    <source>
        <dbReference type="EMBL" id="KAK1396367.1"/>
    </source>
</evidence>
<gene>
    <name evidence="1" type="ORF">POM88_006230</name>
</gene>
<comment type="caution">
    <text evidence="1">The sequence shown here is derived from an EMBL/GenBank/DDBJ whole genome shotgun (WGS) entry which is preliminary data.</text>
</comment>
<reference evidence="1" key="2">
    <citation type="submission" date="2023-05" db="EMBL/GenBank/DDBJ databases">
        <authorList>
            <person name="Schelkunov M.I."/>
        </authorList>
    </citation>
    <scope>NUCLEOTIDE SEQUENCE</scope>
    <source>
        <strain evidence="1">Hsosn_3</strain>
        <tissue evidence="1">Leaf</tissue>
    </source>
</reference>
<evidence type="ECO:0000313" key="2">
    <source>
        <dbReference type="Proteomes" id="UP001237642"/>
    </source>
</evidence>